<organism evidence="2 3">
    <name type="scientific">Sphingorhabdus pulchriflava</name>
    <dbReference type="NCBI Taxonomy" id="2292257"/>
    <lineage>
        <taxon>Bacteria</taxon>
        <taxon>Pseudomonadati</taxon>
        <taxon>Pseudomonadota</taxon>
        <taxon>Alphaproteobacteria</taxon>
        <taxon>Sphingomonadales</taxon>
        <taxon>Sphingomonadaceae</taxon>
        <taxon>Sphingorhabdus</taxon>
    </lineage>
</organism>
<protein>
    <recommendedName>
        <fullName evidence="4">3-keto-disaccharide hydrolase domain-containing protein</fullName>
    </recommendedName>
</protein>
<name>A0A371B4W3_9SPHN</name>
<accession>A0A371B4W3</accession>
<evidence type="ECO:0000313" key="3">
    <source>
        <dbReference type="Proteomes" id="UP000263833"/>
    </source>
</evidence>
<dbReference type="OrthoDB" id="118532at2"/>
<evidence type="ECO:0000313" key="2">
    <source>
        <dbReference type="EMBL" id="RDV02636.1"/>
    </source>
</evidence>
<dbReference type="Gene3D" id="2.60.120.560">
    <property type="entry name" value="Exo-inulinase, domain 1"/>
    <property type="match status" value="1"/>
</dbReference>
<feature type="signal peptide" evidence="1">
    <location>
        <begin position="1"/>
        <end position="19"/>
    </location>
</feature>
<keyword evidence="3" id="KW-1185">Reference proteome</keyword>
<feature type="chain" id="PRO_5016810673" description="3-keto-disaccharide hydrolase domain-containing protein" evidence="1">
    <location>
        <begin position="20"/>
        <end position="236"/>
    </location>
</feature>
<reference evidence="3" key="1">
    <citation type="submission" date="2018-08" db="EMBL/GenBank/DDBJ databases">
        <authorList>
            <person name="Kim S.-J."/>
            <person name="Jung G.-Y."/>
        </authorList>
    </citation>
    <scope>NUCLEOTIDE SEQUENCE [LARGE SCALE GENOMIC DNA]</scope>
    <source>
        <strain evidence="3">GY_G</strain>
    </source>
</reference>
<evidence type="ECO:0008006" key="4">
    <source>
        <dbReference type="Google" id="ProtNLM"/>
    </source>
</evidence>
<sequence length="236" mass="25819">MRFGYFFAATAIFLLPACASLKTGSQISTAGVPSAYTLHDVHTELVAREGRQVLRVELTDAEQARQLAGTGGNRPTYMLFNDVLDNGTIEVSIAAELNGKSGPDARGFAGLMFHHAESDGSYEAVYLRMTNGTLNDPVPPAPRNVRAIQYIAHPDFHFPVSRERFPGKYENAAPVKTGTSHRLRLDIDGSRLSAFVDGQLVLSLDDLKFANRNGGFGLWIGDGTRAYFSDLKVIRR</sequence>
<dbReference type="EMBL" id="QRGP01000002">
    <property type="protein sequence ID" value="RDV02636.1"/>
    <property type="molecule type" value="Genomic_DNA"/>
</dbReference>
<dbReference type="Proteomes" id="UP000263833">
    <property type="component" value="Unassembled WGS sequence"/>
</dbReference>
<dbReference type="AlphaFoldDB" id="A0A371B4W3"/>
<comment type="caution">
    <text evidence="2">The sequence shown here is derived from an EMBL/GenBank/DDBJ whole genome shotgun (WGS) entry which is preliminary data.</text>
</comment>
<keyword evidence="1" id="KW-0732">Signal</keyword>
<gene>
    <name evidence="2" type="ORF">DXH95_11800</name>
</gene>
<proteinExistence type="predicted"/>
<dbReference type="RefSeq" id="WP_115549740.1">
    <property type="nucleotide sequence ID" value="NZ_QRGP01000002.1"/>
</dbReference>
<evidence type="ECO:0000256" key="1">
    <source>
        <dbReference type="SAM" id="SignalP"/>
    </source>
</evidence>